<keyword evidence="2" id="KW-1003">Cell membrane</keyword>
<feature type="domain" description="Phage shock protein PspC N-terminal" evidence="7">
    <location>
        <begin position="2"/>
        <end position="60"/>
    </location>
</feature>
<keyword evidence="4 6" id="KW-1133">Transmembrane helix</keyword>
<dbReference type="InterPro" id="IPR007168">
    <property type="entry name" value="Phageshock_PspC_N"/>
</dbReference>
<dbReference type="GO" id="GO:0005886">
    <property type="term" value="C:plasma membrane"/>
    <property type="evidence" value="ECO:0007669"/>
    <property type="project" value="UniProtKB-SubCell"/>
</dbReference>
<evidence type="ECO:0000259" key="7">
    <source>
        <dbReference type="Pfam" id="PF04024"/>
    </source>
</evidence>
<dbReference type="Pfam" id="PF04024">
    <property type="entry name" value="PspC"/>
    <property type="match status" value="1"/>
</dbReference>
<reference evidence="9" key="1">
    <citation type="submission" date="2017-09" db="EMBL/GenBank/DDBJ databases">
        <title>Depth-based differentiation of microbial function through sediment-hosted aquifers and enrichment of novel symbionts in the deep terrestrial subsurface.</title>
        <authorList>
            <person name="Probst A.J."/>
            <person name="Ladd B."/>
            <person name="Jarett J.K."/>
            <person name="Geller-Mcgrath D.E."/>
            <person name="Sieber C.M.K."/>
            <person name="Emerson J.B."/>
            <person name="Anantharaman K."/>
            <person name="Thomas B.C."/>
            <person name="Malmstrom R."/>
            <person name="Stieglmeier M."/>
            <person name="Klingl A."/>
            <person name="Woyke T."/>
            <person name="Ryan C.M."/>
            <person name="Banfield J.F."/>
        </authorList>
    </citation>
    <scope>NUCLEOTIDE SEQUENCE [LARGE SCALE GENOMIC DNA]</scope>
</reference>
<keyword evidence="5 6" id="KW-0472">Membrane</keyword>
<evidence type="ECO:0000256" key="1">
    <source>
        <dbReference type="ARBA" id="ARBA00004162"/>
    </source>
</evidence>
<protein>
    <recommendedName>
        <fullName evidence="7">Phage shock protein PspC N-terminal domain-containing protein</fullName>
    </recommendedName>
</protein>
<evidence type="ECO:0000313" key="8">
    <source>
        <dbReference type="EMBL" id="PIR73950.1"/>
    </source>
</evidence>
<comment type="caution">
    <text evidence="8">The sequence shown here is derived from an EMBL/GenBank/DDBJ whole genome shotgun (WGS) entry which is preliminary data.</text>
</comment>
<dbReference type="InterPro" id="IPR052027">
    <property type="entry name" value="PspC"/>
</dbReference>
<sequence length="63" mass="6939">MKRLYRSKKERMIAGVCGGIAAYYSADPTIIRLATALVFVLTGFFPVVMLYIIAAIIIPESKS</sequence>
<evidence type="ECO:0000256" key="5">
    <source>
        <dbReference type="ARBA" id="ARBA00023136"/>
    </source>
</evidence>
<evidence type="ECO:0000256" key="2">
    <source>
        <dbReference type="ARBA" id="ARBA00022475"/>
    </source>
</evidence>
<keyword evidence="3 6" id="KW-0812">Transmembrane</keyword>
<proteinExistence type="predicted"/>
<feature type="transmembrane region" description="Helical" evidence="6">
    <location>
        <begin position="37"/>
        <end position="58"/>
    </location>
</feature>
<evidence type="ECO:0000313" key="9">
    <source>
        <dbReference type="Proteomes" id="UP000230154"/>
    </source>
</evidence>
<dbReference type="Proteomes" id="UP000230154">
    <property type="component" value="Unassembled WGS sequence"/>
</dbReference>
<dbReference type="PANTHER" id="PTHR33885:SF3">
    <property type="entry name" value="PHAGE SHOCK PROTEIN C"/>
    <property type="match status" value="1"/>
</dbReference>
<evidence type="ECO:0000256" key="4">
    <source>
        <dbReference type="ARBA" id="ARBA00022989"/>
    </source>
</evidence>
<dbReference type="EMBL" id="PFCB01000034">
    <property type="protein sequence ID" value="PIR73950.1"/>
    <property type="molecule type" value="Genomic_DNA"/>
</dbReference>
<comment type="subcellular location">
    <subcellularLocation>
        <location evidence="1">Cell membrane</location>
        <topology evidence="1">Single-pass membrane protein</topology>
    </subcellularLocation>
</comment>
<dbReference type="PANTHER" id="PTHR33885">
    <property type="entry name" value="PHAGE SHOCK PROTEIN C"/>
    <property type="match status" value="1"/>
</dbReference>
<dbReference type="AlphaFoldDB" id="A0A2H0TP61"/>
<feature type="transmembrane region" description="Helical" evidence="6">
    <location>
        <begin position="12"/>
        <end position="31"/>
    </location>
</feature>
<evidence type="ECO:0000256" key="3">
    <source>
        <dbReference type="ARBA" id="ARBA00022692"/>
    </source>
</evidence>
<accession>A0A2H0TP61</accession>
<evidence type="ECO:0000256" key="6">
    <source>
        <dbReference type="SAM" id="Phobius"/>
    </source>
</evidence>
<gene>
    <name evidence="8" type="ORF">COU35_05055</name>
</gene>
<name>A0A2H0TP61_9BACT</name>
<organism evidence="8 9">
    <name type="scientific">Candidatus Magasanikbacteria bacterium CG10_big_fil_rev_8_21_14_0_10_47_10</name>
    <dbReference type="NCBI Taxonomy" id="1974652"/>
    <lineage>
        <taxon>Bacteria</taxon>
        <taxon>Candidatus Magasanikiibacteriota</taxon>
    </lineage>
</organism>